<name>A0A7W1WYC5_9GAMM</name>
<dbReference type="InterPro" id="IPR009057">
    <property type="entry name" value="Homeodomain-like_sf"/>
</dbReference>
<evidence type="ECO:0000313" key="5">
    <source>
        <dbReference type="Proteomes" id="UP000538931"/>
    </source>
</evidence>
<dbReference type="PANTHER" id="PTHR47893:SF1">
    <property type="entry name" value="REGULATORY PROTEIN PCHR"/>
    <property type="match status" value="1"/>
</dbReference>
<dbReference type="InterPro" id="IPR053142">
    <property type="entry name" value="PchR_regulatory_protein"/>
</dbReference>
<dbReference type="PROSITE" id="PS01124">
    <property type="entry name" value="HTH_ARAC_FAMILY_2"/>
    <property type="match status" value="1"/>
</dbReference>
<accession>A0A7W1WYC5</accession>
<feature type="domain" description="HTH araC/xylS-type" evidence="3">
    <location>
        <begin position="220"/>
        <end position="317"/>
    </location>
</feature>
<evidence type="ECO:0000256" key="2">
    <source>
        <dbReference type="ARBA" id="ARBA00023163"/>
    </source>
</evidence>
<reference evidence="4 5" key="1">
    <citation type="submission" date="2020-07" db="EMBL/GenBank/DDBJ databases">
        <title>Bacterium isolated from marien macroalgae.</title>
        <authorList>
            <person name="Zhu K."/>
            <person name="Lu D."/>
            <person name="Du Z."/>
        </authorList>
    </citation>
    <scope>NUCLEOTIDE SEQUENCE [LARGE SCALE GENOMIC DNA]</scope>
    <source>
        <strain evidence="4 5">3-1745</strain>
    </source>
</reference>
<dbReference type="Gene3D" id="1.10.10.60">
    <property type="entry name" value="Homeodomain-like"/>
    <property type="match status" value="2"/>
</dbReference>
<protein>
    <submittedName>
        <fullName evidence="4">Helix-turn-helix transcriptional regulator</fullName>
    </submittedName>
</protein>
<keyword evidence="2" id="KW-0804">Transcription</keyword>
<keyword evidence="5" id="KW-1185">Reference proteome</keyword>
<dbReference type="EMBL" id="JACEMT010000044">
    <property type="protein sequence ID" value="MBA4502312.1"/>
    <property type="molecule type" value="Genomic_DNA"/>
</dbReference>
<keyword evidence="1" id="KW-0805">Transcription regulation</keyword>
<dbReference type="SUPFAM" id="SSF46689">
    <property type="entry name" value="Homeodomain-like"/>
    <property type="match status" value="2"/>
</dbReference>
<dbReference type="SMART" id="SM00342">
    <property type="entry name" value="HTH_ARAC"/>
    <property type="match status" value="1"/>
</dbReference>
<dbReference type="AlphaFoldDB" id="A0A7W1WYC5"/>
<dbReference type="InterPro" id="IPR018060">
    <property type="entry name" value="HTH_AraC"/>
</dbReference>
<organism evidence="4 5">
    <name type="scientific">Marinobacterium marinum</name>
    <dbReference type="NCBI Taxonomy" id="2756129"/>
    <lineage>
        <taxon>Bacteria</taxon>
        <taxon>Pseudomonadati</taxon>
        <taxon>Pseudomonadota</taxon>
        <taxon>Gammaproteobacteria</taxon>
        <taxon>Oceanospirillales</taxon>
        <taxon>Oceanospirillaceae</taxon>
        <taxon>Marinobacterium</taxon>
    </lineage>
</organism>
<sequence length="319" mass="36034">MKQNALRLGLDIPKDVSDMGEGWRRLQLPIDLGHCYSDHLELESGLSLVRVNYQPKCHLIEETACPHKERVLVITLGLTGESDFHQTNQNSLAFKAGHTTITTFSNTPGERVYQANTPVSQLRLIVNEPWLQRYLGAERCEQVLGNGHLYLLSNHSSTSNTRTHALALSRHIQTDMHHSPNKLNTHIHALSILCEQLDGIAPENLKSQASLNVHELERIERARQLMSEHLETPLTLASLSQQVSLSQHKLKQGFKQLYDTTPSQMLTELRMQKAYTLLTTGHQVAQAAWMVGYRYPNNFSVAFTRYFGRSPKSVMGHNG</sequence>
<proteinExistence type="predicted"/>
<dbReference type="RefSeq" id="WP_181739006.1">
    <property type="nucleotide sequence ID" value="NZ_JACEMT010000044.1"/>
</dbReference>
<evidence type="ECO:0000256" key="1">
    <source>
        <dbReference type="ARBA" id="ARBA00023015"/>
    </source>
</evidence>
<dbReference type="GO" id="GO:0043565">
    <property type="term" value="F:sequence-specific DNA binding"/>
    <property type="evidence" value="ECO:0007669"/>
    <property type="project" value="InterPro"/>
</dbReference>
<dbReference type="Pfam" id="PF12833">
    <property type="entry name" value="HTH_18"/>
    <property type="match status" value="1"/>
</dbReference>
<gene>
    <name evidence="4" type="ORF">H1S06_08055</name>
</gene>
<dbReference type="GO" id="GO:0003700">
    <property type="term" value="F:DNA-binding transcription factor activity"/>
    <property type="evidence" value="ECO:0007669"/>
    <property type="project" value="InterPro"/>
</dbReference>
<evidence type="ECO:0000313" key="4">
    <source>
        <dbReference type="EMBL" id="MBA4502312.1"/>
    </source>
</evidence>
<evidence type="ECO:0000259" key="3">
    <source>
        <dbReference type="PROSITE" id="PS01124"/>
    </source>
</evidence>
<dbReference type="Proteomes" id="UP000538931">
    <property type="component" value="Unassembled WGS sequence"/>
</dbReference>
<dbReference type="PANTHER" id="PTHR47893">
    <property type="entry name" value="REGULATORY PROTEIN PCHR"/>
    <property type="match status" value="1"/>
</dbReference>
<comment type="caution">
    <text evidence="4">The sequence shown here is derived from an EMBL/GenBank/DDBJ whole genome shotgun (WGS) entry which is preliminary data.</text>
</comment>